<feature type="compositionally biased region" description="Polar residues" evidence="1">
    <location>
        <begin position="30"/>
        <end position="42"/>
    </location>
</feature>
<dbReference type="PANTHER" id="PTHR46687:SF1">
    <property type="entry name" value="PROTEIN DISPATCHED HOMOLOG 3"/>
    <property type="match status" value="1"/>
</dbReference>
<protein>
    <submittedName>
        <fullName evidence="3">Putative patched domain-containing protein 2</fullName>
    </submittedName>
</protein>
<dbReference type="Proteomes" id="UP000230750">
    <property type="component" value="Unassembled WGS sequence"/>
</dbReference>
<proteinExistence type="predicted"/>
<evidence type="ECO:0000313" key="3">
    <source>
        <dbReference type="EMBL" id="PIK60794.1"/>
    </source>
</evidence>
<feature type="transmembrane region" description="Helical" evidence="2">
    <location>
        <begin position="223"/>
        <end position="256"/>
    </location>
</feature>
<evidence type="ECO:0000256" key="2">
    <source>
        <dbReference type="SAM" id="Phobius"/>
    </source>
</evidence>
<organism evidence="3 4">
    <name type="scientific">Stichopus japonicus</name>
    <name type="common">Sea cucumber</name>
    <dbReference type="NCBI Taxonomy" id="307972"/>
    <lineage>
        <taxon>Eukaryota</taxon>
        <taxon>Metazoa</taxon>
        <taxon>Echinodermata</taxon>
        <taxon>Eleutherozoa</taxon>
        <taxon>Echinozoa</taxon>
        <taxon>Holothuroidea</taxon>
        <taxon>Aspidochirotacea</taxon>
        <taxon>Aspidochirotida</taxon>
        <taxon>Stichopodidae</taxon>
        <taxon>Apostichopus</taxon>
    </lineage>
</organism>
<feature type="transmembrane region" description="Helical" evidence="2">
    <location>
        <begin position="276"/>
        <end position="298"/>
    </location>
</feature>
<dbReference type="PANTHER" id="PTHR46687">
    <property type="entry name" value="PROTEIN DISPATCHED HOMOLOG 3"/>
    <property type="match status" value="1"/>
</dbReference>
<feature type="transmembrane region" description="Helical" evidence="2">
    <location>
        <begin position="304"/>
        <end position="326"/>
    </location>
</feature>
<sequence>MLAKQTCIASETREPSLPKSTKIPLETLHPSRSSQPEKNSPQEGYDPCEKHSCRPPAEKPILRNTATVYVVFGLSRLDRGTVSHHTILSDSKGTVYYNKDFDVMRTDTLRALCKICHHLANRVDLVKPGGAECFPRSLEPYLELLAETVPECQNLPIPNYVKDQKALSHARLHDNRVLWFTMAFESDMLANLTSEERIGLDTVFQTCDYWQQVFMEIVGVTSAIYGLVFSLMVCAVSVVVFTGHIGIAMIALVTILGVKTSSVEDQACREYHRVSILSSAITTITASIPLCFTTIQLFSKFGKIVAINTLVAIFYTLTVCTALLSACAPSKYSWNKKWLVLSLLILAVFFGGITASCTFCTISEYRYLVPLAEHYFDHAETVCPRRSNWFVWVRLGVLGPSDQTSL</sequence>
<name>A0A2G8LKM0_STIJA</name>
<dbReference type="EMBL" id="MRZV01000047">
    <property type="protein sequence ID" value="PIK60794.1"/>
    <property type="molecule type" value="Genomic_DNA"/>
</dbReference>
<gene>
    <name evidence="3" type="ORF">BSL78_02274</name>
</gene>
<dbReference type="Gene3D" id="1.20.1640.10">
    <property type="entry name" value="Multidrug efflux transporter AcrB transmembrane domain"/>
    <property type="match status" value="1"/>
</dbReference>
<keyword evidence="2" id="KW-0812">Transmembrane</keyword>
<dbReference type="OrthoDB" id="429851at2759"/>
<accession>A0A2G8LKM0</accession>
<feature type="transmembrane region" description="Helical" evidence="2">
    <location>
        <begin position="338"/>
        <end position="356"/>
    </location>
</feature>
<evidence type="ECO:0000313" key="4">
    <source>
        <dbReference type="Proteomes" id="UP000230750"/>
    </source>
</evidence>
<keyword evidence="2" id="KW-1133">Transmembrane helix</keyword>
<comment type="caution">
    <text evidence="3">The sequence shown here is derived from an EMBL/GenBank/DDBJ whole genome shotgun (WGS) entry which is preliminary data.</text>
</comment>
<feature type="region of interest" description="Disordered" evidence="1">
    <location>
        <begin position="1"/>
        <end position="52"/>
    </location>
</feature>
<dbReference type="AlphaFoldDB" id="A0A2G8LKM0"/>
<dbReference type="STRING" id="307972.A0A2G8LKM0"/>
<evidence type="ECO:0000256" key="1">
    <source>
        <dbReference type="SAM" id="MobiDB-lite"/>
    </source>
</evidence>
<keyword evidence="4" id="KW-1185">Reference proteome</keyword>
<dbReference type="GO" id="GO:0005737">
    <property type="term" value="C:cytoplasm"/>
    <property type="evidence" value="ECO:0007669"/>
    <property type="project" value="TreeGrafter"/>
</dbReference>
<keyword evidence="2" id="KW-0472">Membrane</keyword>
<reference evidence="3 4" key="1">
    <citation type="journal article" date="2017" name="PLoS Biol.">
        <title>The sea cucumber genome provides insights into morphological evolution and visceral regeneration.</title>
        <authorList>
            <person name="Zhang X."/>
            <person name="Sun L."/>
            <person name="Yuan J."/>
            <person name="Sun Y."/>
            <person name="Gao Y."/>
            <person name="Zhang L."/>
            <person name="Li S."/>
            <person name="Dai H."/>
            <person name="Hamel J.F."/>
            <person name="Liu C."/>
            <person name="Yu Y."/>
            <person name="Liu S."/>
            <person name="Lin W."/>
            <person name="Guo K."/>
            <person name="Jin S."/>
            <person name="Xu P."/>
            <person name="Storey K.B."/>
            <person name="Huan P."/>
            <person name="Zhang T."/>
            <person name="Zhou Y."/>
            <person name="Zhang J."/>
            <person name="Lin C."/>
            <person name="Li X."/>
            <person name="Xing L."/>
            <person name="Huo D."/>
            <person name="Sun M."/>
            <person name="Wang L."/>
            <person name="Mercier A."/>
            <person name="Li F."/>
            <person name="Yang H."/>
            <person name="Xiang J."/>
        </authorList>
    </citation>
    <scope>NUCLEOTIDE SEQUENCE [LARGE SCALE GENOMIC DNA]</scope>
    <source>
        <strain evidence="3">Shaxun</strain>
        <tissue evidence="3">Muscle</tissue>
    </source>
</reference>
<dbReference type="InterPro" id="IPR042480">
    <property type="entry name" value="DISP3"/>
</dbReference>